<dbReference type="SUPFAM" id="SSF53383">
    <property type="entry name" value="PLP-dependent transferases"/>
    <property type="match status" value="1"/>
</dbReference>
<dbReference type="EC" id="2.6.1.9" evidence="9"/>
<evidence type="ECO:0000313" key="12">
    <source>
        <dbReference type="Proteomes" id="UP000054997"/>
    </source>
</evidence>
<dbReference type="PATRIC" id="fig|45068.5.peg.1085"/>
<comment type="caution">
    <text evidence="11">The sequence shown here is derived from an EMBL/GenBank/DDBJ whole genome shotgun (WGS) entry which is preliminary data.</text>
</comment>
<keyword evidence="5 9" id="KW-0032">Aminotransferase</keyword>
<evidence type="ECO:0000256" key="3">
    <source>
        <dbReference type="ARBA" id="ARBA00007970"/>
    </source>
</evidence>
<keyword evidence="9" id="KW-0368">Histidine biosynthesis</keyword>
<dbReference type="AlphaFoldDB" id="A0A0W0VP31"/>
<sequence>MPCDFQLLPHEGIKTLSPYIPGKSIEELAREQGISDIIKLASNENPLGCSPRVKEALSSLTSQKISAYPDPMNHPLLGNIADRLGIDPNMITLGNGSDALFPLILMCFALHRDKEVLVPDYSFIAYRIYAKSLGIPVVSVPIKTNWEVDIDKLIAACHPNTALIFLANPNNPTGTFVKLNSIQKLLDNIPESTILVLDEAYHEYIEAEESKHSIRLLEKYSNLIITRTFSKAYGLAGLRVGYAIAHPDITSILLRATQPFALNQAGLAAALAALGDEAFIADTVQTNDRGLEQLKQGLAKLHVPFIEPYGNFITINCQQDAKGIYQHLLRHGIIVRPLHPYGMAHFLRVTVGTSEQNKRFLDKLGICLSSTHSALRL</sequence>
<protein>
    <recommendedName>
        <fullName evidence="9">Histidinol-phosphate aminotransferase</fullName>
        <ecNumber evidence="9">2.6.1.9</ecNumber>
    </recommendedName>
    <alternativeName>
        <fullName evidence="9">Imidazole acetol-phosphate transaminase</fullName>
    </alternativeName>
</protein>
<evidence type="ECO:0000256" key="1">
    <source>
        <dbReference type="ARBA" id="ARBA00001933"/>
    </source>
</evidence>
<dbReference type="HAMAP" id="MF_01023">
    <property type="entry name" value="HisC_aminotrans_2"/>
    <property type="match status" value="1"/>
</dbReference>
<evidence type="ECO:0000259" key="10">
    <source>
        <dbReference type="Pfam" id="PF00155"/>
    </source>
</evidence>
<dbReference type="InterPro" id="IPR015422">
    <property type="entry name" value="PyrdxlP-dep_Trfase_small"/>
</dbReference>
<dbReference type="GO" id="GO:0030170">
    <property type="term" value="F:pyridoxal phosphate binding"/>
    <property type="evidence" value="ECO:0007669"/>
    <property type="project" value="InterPro"/>
</dbReference>
<dbReference type="UniPathway" id="UPA00031">
    <property type="reaction ID" value="UER00012"/>
</dbReference>
<evidence type="ECO:0000256" key="6">
    <source>
        <dbReference type="ARBA" id="ARBA00022679"/>
    </source>
</evidence>
<dbReference type="PANTHER" id="PTHR43643">
    <property type="entry name" value="HISTIDINOL-PHOSPHATE AMINOTRANSFERASE 2"/>
    <property type="match status" value="1"/>
</dbReference>
<organism evidence="11 12">
    <name type="scientific">Legionella londiniensis</name>
    <dbReference type="NCBI Taxonomy" id="45068"/>
    <lineage>
        <taxon>Bacteria</taxon>
        <taxon>Pseudomonadati</taxon>
        <taxon>Pseudomonadota</taxon>
        <taxon>Gammaproteobacteria</taxon>
        <taxon>Legionellales</taxon>
        <taxon>Legionellaceae</taxon>
        <taxon>Legionella</taxon>
    </lineage>
</organism>
<evidence type="ECO:0000256" key="2">
    <source>
        <dbReference type="ARBA" id="ARBA00005011"/>
    </source>
</evidence>
<dbReference type="PROSITE" id="PS00599">
    <property type="entry name" value="AA_TRANSFER_CLASS_2"/>
    <property type="match status" value="1"/>
</dbReference>
<evidence type="ECO:0000256" key="7">
    <source>
        <dbReference type="ARBA" id="ARBA00022898"/>
    </source>
</evidence>
<dbReference type="InterPro" id="IPR050106">
    <property type="entry name" value="HistidinolP_aminotransfase"/>
</dbReference>
<dbReference type="InterPro" id="IPR015424">
    <property type="entry name" value="PyrdxlP-dep_Trfase"/>
</dbReference>
<feature type="domain" description="Aminotransferase class I/classII large" evidence="10">
    <location>
        <begin position="36"/>
        <end position="364"/>
    </location>
</feature>
<evidence type="ECO:0000256" key="4">
    <source>
        <dbReference type="ARBA" id="ARBA00011738"/>
    </source>
</evidence>
<accession>A0A0W0VP31</accession>
<keyword evidence="12" id="KW-1185">Reference proteome</keyword>
<evidence type="ECO:0000256" key="5">
    <source>
        <dbReference type="ARBA" id="ARBA00022576"/>
    </source>
</evidence>
<comment type="pathway">
    <text evidence="2 9">Amino-acid biosynthesis; L-histidine biosynthesis; L-histidine from 5-phospho-alpha-D-ribose 1-diphosphate: step 7/9.</text>
</comment>
<dbReference type="GO" id="GO:0000105">
    <property type="term" value="P:L-histidine biosynthetic process"/>
    <property type="evidence" value="ECO:0007669"/>
    <property type="project" value="UniProtKB-UniRule"/>
</dbReference>
<comment type="similarity">
    <text evidence="3 9">Belongs to the class-II pyridoxal-phosphate-dependent aminotransferase family. Histidinol-phosphate aminotransferase subfamily.</text>
</comment>
<comment type="catalytic activity">
    <reaction evidence="8 9">
        <text>L-histidinol phosphate + 2-oxoglutarate = 3-(imidazol-4-yl)-2-oxopropyl phosphate + L-glutamate</text>
        <dbReference type="Rhea" id="RHEA:23744"/>
        <dbReference type="ChEBI" id="CHEBI:16810"/>
        <dbReference type="ChEBI" id="CHEBI:29985"/>
        <dbReference type="ChEBI" id="CHEBI:57766"/>
        <dbReference type="ChEBI" id="CHEBI:57980"/>
        <dbReference type="EC" id="2.6.1.9"/>
    </reaction>
</comment>
<dbReference type="PANTHER" id="PTHR43643:SF3">
    <property type="entry name" value="HISTIDINOL-PHOSPHATE AMINOTRANSFERASE"/>
    <property type="match status" value="1"/>
</dbReference>
<proteinExistence type="inferred from homology"/>
<keyword evidence="6 9" id="KW-0808">Transferase</keyword>
<comment type="cofactor">
    <cofactor evidence="1 9">
        <name>pyridoxal 5'-phosphate</name>
        <dbReference type="ChEBI" id="CHEBI:597326"/>
    </cofactor>
</comment>
<keyword evidence="9" id="KW-0028">Amino-acid biosynthesis</keyword>
<dbReference type="OrthoDB" id="9813612at2"/>
<dbReference type="InterPro" id="IPR015421">
    <property type="entry name" value="PyrdxlP-dep_Trfase_major"/>
</dbReference>
<dbReference type="InterPro" id="IPR001917">
    <property type="entry name" value="Aminotrans_II_pyridoxalP_BS"/>
</dbReference>
<reference evidence="11 12" key="1">
    <citation type="submission" date="2015-11" db="EMBL/GenBank/DDBJ databases">
        <title>Genomic analysis of 38 Legionella species identifies large and diverse effector repertoires.</title>
        <authorList>
            <person name="Burstein D."/>
            <person name="Amaro F."/>
            <person name="Zusman T."/>
            <person name="Lifshitz Z."/>
            <person name="Cohen O."/>
            <person name="Gilbert J.A."/>
            <person name="Pupko T."/>
            <person name="Shuman H.A."/>
            <person name="Segal G."/>
        </authorList>
    </citation>
    <scope>NUCLEOTIDE SEQUENCE [LARGE SCALE GENOMIC DNA]</scope>
    <source>
        <strain evidence="11 12">ATCC 49505</strain>
    </source>
</reference>
<dbReference type="GO" id="GO:0004400">
    <property type="term" value="F:histidinol-phosphate transaminase activity"/>
    <property type="evidence" value="ECO:0007669"/>
    <property type="project" value="UniProtKB-UniRule"/>
</dbReference>
<evidence type="ECO:0000256" key="8">
    <source>
        <dbReference type="ARBA" id="ARBA00047481"/>
    </source>
</evidence>
<keyword evidence="7 9" id="KW-0663">Pyridoxal phosphate</keyword>
<dbReference type="STRING" id="45068.Llon_1001"/>
<evidence type="ECO:0000256" key="9">
    <source>
        <dbReference type="HAMAP-Rule" id="MF_01023"/>
    </source>
</evidence>
<feature type="modified residue" description="N6-(pyridoxal phosphate)lysine" evidence="9">
    <location>
        <position position="231"/>
    </location>
</feature>
<gene>
    <name evidence="11" type="primary">hisC-2</name>
    <name evidence="9" type="synonym">hisC</name>
    <name evidence="11" type="ORF">Llon_1001</name>
</gene>
<dbReference type="InterPro" id="IPR004839">
    <property type="entry name" value="Aminotransferase_I/II_large"/>
</dbReference>
<dbReference type="Gene3D" id="3.40.640.10">
    <property type="entry name" value="Type I PLP-dependent aspartate aminotransferase-like (Major domain)"/>
    <property type="match status" value="1"/>
</dbReference>
<dbReference type="EMBL" id="LNYK01000014">
    <property type="protein sequence ID" value="KTD21836.1"/>
    <property type="molecule type" value="Genomic_DNA"/>
</dbReference>
<dbReference type="InterPro" id="IPR005861">
    <property type="entry name" value="HisP_aminotrans"/>
</dbReference>
<dbReference type="Gene3D" id="3.90.1150.10">
    <property type="entry name" value="Aspartate Aminotransferase, domain 1"/>
    <property type="match status" value="1"/>
</dbReference>
<dbReference type="CDD" id="cd00609">
    <property type="entry name" value="AAT_like"/>
    <property type="match status" value="1"/>
</dbReference>
<dbReference type="RefSeq" id="WP_058528990.1">
    <property type="nucleotide sequence ID" value="NZ_CAAAHZ010000006.1"/>
</dbReference>
<dbReference type="NCBIfam" id="TIGR01141">
    <property type="entry name" value="hisC"/>
    <property type="match status" value="1"/>
</dbReference>
<evidence type="ECO:0000313" key="11">
    <source>
        <dbReference type="EMBL" id="KTD21836.1"/>
    </source>
</evidence>
<dbReference type="Pfam" id="PF00155">
    <property type="entry name" value="Aminotran_1_2"/>
    <property type="match status" value="1"/>
</dbReference>
<dbReference type="Proteomes" id="UP000054997">
    <property type="component" value="Unassembled WGS sequence"/>
</dbReference>
<comment type="subunit">
    <text evidence="4 9">Homodimer.</text>
</comment>
<name>A0A0W0VP31_9GAMM</name>